<dbReference type="RefSeq" id="WP_099324708.1">
    <property type="nucleotide sequence ID" value="NZ_LT934425.1"/>
</dbReference>
<organism evidence="1">
    <name type="scientific">Kuenenia stuttgartiensis</name>
    <dbReference type="NCBI Taxonomy" id="174633"/>
    <lineage>
        <taxon>Bacteria</taxon>
        <taxon>Pseudomonadati</taxon>
        <taxon>Planctomycetota</taxon>
        <taxon>Candidatus Brocadiia</taxon>
        <taxon>Candidatus Brocadiales</taxon>
        <taxon>Candidatus Brocadiaceae</taxon>
        <taxon>Candidatus Kuenenia</taxon>
    </lineage>
</organism>
<evidence type="ECO:0000313" key="3">
    <source>
        <dbReference type="Proteomes" id="UP000221734"/>
    </source>
</evidence>
<proteinExistence type="predicted"/>
<accession>Q1PZD7</accession>
<keyword evidence="3" id="KW-1185">Reference proteome</keyword>
<dbReference type="EMBL" id="LT934425">
    <property type="protein sequence ID" value="SOH03955.1"/>
    <property type="molecule type" value="Genomic_DNA"/>
</dbReference>
<reference evidence="1" key="1">
    <citation type="journal article" date="2006" name="Nature">
        <title>Deciphering the evolution and metabolism of an anammox bacterium from a community genome.</title>
        <authorList>
            <person name="Strous M."/>
            <person name="Pelletier E."/>
            <person name="Mangenot S."/>
            <person name="Rattei T."/>
            <person name="Lehner A."/>
            <person name="Taylor M.W."/>
            <person name="Horn M."/>
            <person name="Daims H."/>
            <person name="Bartol-Mavel D."/>
            <person name="Wincker P."/>
            <person name="Barbe V."/>
            <person name="Fonknechten N."/>
            <person name="Vallenet D."/>
            <person name="Segurens B."/>
            <person name="Schenowitz-Truong C."/>
            <person name="Medigue C."/>
            <person name="Collingro A."/>
            <person name="Snel B."/>
            <person name="Dutilh B.E."/>
            <person name="OpDenCamp H.J.M."/>
            <person name="vanDerDrift C."/>
            <person name="Cirpus I."/>
            <person name="vanDePas-Schoonen K.T."/>
            <person name="Harhangi H.R."/>
            <person name="vanNiftrik L."/>
            <person name="Schmid M."/>
            <person name="Keltjens J."/>
            <person name="vanDeVossenberg J."/>
            <person name="Kartal B."/>
            <person name="Meier H."/>
            <person name="Frishman D."/>
            <person name="Huynen M.A."/>
            <person name="Mewes H."/>
            <person name="Weissenbach J."/>
            <person name="Jetten M.S.M."/>
            <person name="Wagner M."/>
            <person name="LePaslier D."/>
        </authorList>
    </citation>
    <scope>NUCLEOTIDE SEQUENCE</scope>
</reference>
<evidence type="ECO:0000313" key="1">
    <source>
        <dbReference type="EMBL" id="CAJ72446.1"/>
    </source>
</evidence>
<gene>
    <name evidence="2" type="ORF">KSMBR1_1456</name>
    <name evidence="1" type="ORF">kustd1701</name>
</gene>
<reference evidence="1" key="2">
    <citation type="submission" date="2006-01" db="EMBL/GenBank/DDBJ databases">
        <authorList>
            <person name="Genoscope"/>
        </authorList>
    </citation>
    <scope>NUCLEOTIDE SEQUENCE</scope>
</reference>
<dbReference type="AlphaFoldDB" id="Q1PZD7"/>
<dbReference type="Proteomes" id="UP000221734">
    <property type="component" value="Chromosome Kuenenia_stuttgartiensis_MBR1"/>
</dbReference>
<dbReference type="OrthoDB" id="9768160at2"/>
<reference evidence="2" key="3">
    <citation type="submission" date="2017-10" db="EMBL/GenBank/DDBJ databases">
        <authorList>
            <person name="Banno H."/>
            <person name="Chua N.-H."/>
        </authorList>
    </citation>
    <scope>NUCLEOTIDE SEQUENCE [LARGE SCALE GENOMIC DNA]</scope>
    <source>
        <strain evidence="2">Kuenenia_mbr1_ru-nijmegen</strain>
    </source>
</reference>
<sequence length="322" mass="37875">MMKLEFDPGLIEEVVFTAIRAKEEQGDTKLSEEYHLRVDPIYEDFSLEERPIQFRKVEWDFFHKLGFVALVEKALDEFKELEDLMAGAVIVKAKSKHDEGSDLVSDLNRKNAKKRMKVKLLAERFRDHIFLEKFLRHEIMHILDMLSDAFGYRSEFLGGNPMEQCIVTERYSTFWDIYVDSRILKDGKETIGSRESRFEEFSALYMGFSEEEKKAIFDVLWNDENLTHGKILELADDVNKVLRLSDDKIPENLRQKKKILLPGALCPLCQFRTYKWVENLEEDIETVQDIRQDFPNWSAEDGACDRCVEMYKSRKAISHHII</sequence>
<evidence type="ECO:0000313" key="2">
    <source>
        <dbReference type="EMBL" id="SOH03955.1"/>
    </source>
</evidence>
<dbReference type="KEGG" id="kst:KSMBR1_1456"/>
<name>Q1PZD7_KUEST</name>
<dbReference type="EMBL" id="CT573072">
    <property type="protein sequence ID" value="CAJ72446.1"/>
    <property type="molecule type" value="Genomic_DNA"/>
</dbReference>
<reference evidence="3" key="4">
    <citation type="submission" date="2017-10" db="EMBL/GenBank/DDBJ databases">
        <authorList>
            <person name="Frank J."/>
        </authorList>
    </citation>
    <scope>NUCLEOTIDE SEQUENCE [LARGE SCALE GENOMIC DNA]</scope>
</reference>
<protein>
    <submittedName>
        <fullName evidence="1">Uncharacterized protein</fullName>
    </submittedName>
</protein>